<gene>
    <name evidence="1" type="ORF">Patl1_16227</name>
</gene>
<evidence type="ECO:0000313" key="1">
    <source>
        <dbReference type="EMBL" id="KAJ0095280.1"/>
    </source>
</evidence>
<comment type="caution">
    <text evidence="1">The sequence shown here is derived from an EMBL/GenBank/DDBJ whole genome shotgun (WGS) entry which is preliminary data.</text>
</comment>
<sequence>MMNTSYVLSLDSLLSSCMIIEPEHRIFVSQVEPICRLQFMCRLRLLAESKGYRLDDTGLFPATRGSGGKHGARASASLKFETEKEVFNFLGFPWLEPNERNL</sequence>
<dbReference type="Proteomes" id="UP001164250">
    <property type="component" value="Chromosome 6"/>
</dbReference>
<protein>
    <submittedName>
        <fullName evidence="1">Uncharacterized protein</fullName>
    </submittedName>
</protein>
<proteinExistence type="predicted"/>
<keyword evidence="2" id="KW-1185">Reference proteome</keyword>
<dbReference type="EMBL" id="CM047902">
    <property type="protein sequence ID" value="KAJ0095280.1"/>
    <property type="molecule type" value="Genomic_DNA"/>
</dbReference>
<name>A0ACC1B8I1_9ROSI</name>
<accession>A0ACC1B8I1</accession>
<organism evidence="1 2">
    <name type="scientific">Pistacia atlantica</name>
    <dbReference type="NCBI Taxonomy" id="434234"/>
    <lineage>
        <taxon>Eukaryota</taxon>
        <taxon>Viridiplantae</taxon>
        <taxon>Streptophyta</taxon>
        <taxon>Embryophyta</taxon>
        <taxon>Tracheophyta</taxon>
        <taxon>Spermatophyta</taxon>
        <taxon>Magnoliopsida</taxon>
        <taxon>eudicotyledons</taxon>
        <taxon>Gunneridae</taxon>
        <taxon>Pentapetalae</taxon>
        <taxon>rosids</taxon>
        <taxon>malvids</taxon>
        <taxon>Sapindales</taxon>
        <taxon>Anacardiaceae</taxon>
        <taxon>Pistacia</taxon>
    </lineage>
</organism>
<evidence type="ECO:0000313" key="2">
    <source>
        <dbReference type="Proteomes" id="UP001164250"/>
    </source>
</evidence>
<reference evidence="2" key="1">
    <citation type="journal article" date="2023" name="G3 (Bethesda)">
        <title>Genome assembly and association tests identify interacting loci associated with vigor, precocity, and sex in interspecific pistachio rootstocks.</title>
        <authorList>
            <person name="Palmer W."/>
            <person name="Jacygrad E."/>
            <person name="Sagayaradj S."/>
            <person name="Cavanaugh K."/>
            <person name="Han R."/>
            <person name="Bertier L."/>
            <person name="Beede B."/>
            <person name="Kafkas S."/>
            <person name="Golino D."/>
            <person name="Preece J."/>
            <person name="Michelmore R."/>
        </authorList>
    </citation>
    <scope>NUCLEOTIDE SEQUENCE [LARGE SCALE GENOMIC DNA]</scope>
</reference>